<evidence type="ECO:0000256" key="3">
    <source>
        <dbReference type="ARBA" id="ARBA00023125"/>
    </source>
</evidence>
<dbReference type="InterPro" id="IPR005119">
    <property type="entry name" value="LysR_subst-bd"/>
</dbReference>
<dbReference type="InterPro" id="IPR036390">
    <property type="entry name" value="WH_DNA-bd_sf"/>
</dbReference>
<dbReference type="Pfam" id="PF00126">
    <property type="entry name" value="HTH_1"/>
    <property type="match status" value="1"/>
</dbReference>
<keyword evidence="3" id="KW-0238">DNA-binding</keyword>
<evidence type="ECO:0000313" key="6">
    <source>
        <dbReference type="EMBL" id="MFC3150291.1"/>
    </source>
</evidence>
<evidence type="ECO:0000256" key="4">
    <source>
        <dbReference type="ARBA" id="ARBA00023163"/>
    </source>
</evidence>
<gene>
    <name evidence="6" type="ORF">ACFOEK_04565</name>
</gene>
<dbReference type="InterPro" id="IPR000847">
    <property type="entry name" value="LysR_HTH_N"/>
</dbReference>
<dbReference type="PROSITE" id="PS50931">
    <property type="entry name" value="HTH_LYSR"/>
    <property type="match status" value="1"/>
</dbReference>
<accession>A0ABV7HCD7</accession>
<dbReference type="InterPro" id="IPR036388">
    <property type="entry name" value="WH-like_DNA-bd_sf"/>
</dbReference>
<comment type="similarity">
    <text evidence="1">Belongs to the LysR transcriptional regulatory family.</text>
</comment>
<keyword evidence="4" id="KW-0804">Transcription</keyword>
<protein>
    <submittedName>
        <fullName evidence="6">LysR substrate-binding domain-containing protein</fullName>
    </submittedName>
</protein>
<dbReference type="PANTHER" id="PTHR30537:SF26">
    <property type="entry name" value="GLYCINE CLEAVAGE SYSTEM TRANSCRIPTIONAL ACTIVATOR"/>
    <property type="match status" value="1"/>
</dbReference>
<name>A0ABV7HCD7_9GAMM</name>
<evidence type="ECO:0000256" key="1">
    <source>
        <dbReference type="ARBA" id="ARBA00009437"/>
    </source>
</evidence>
<dbReference type="Gene3D" id="3.40.190.10">
    <property type="entry name" value="Periplasmic binding protein-like II"/>
    <property type="match status" value="2"/>
</dbReference>
<evidence type="ECO:0000256" key="2">
    <source>
        <dbReference type="ARBA" id="ARBA00023015"/>
    </source>
</evidence>
<keyword evidence="7" id="KW-1185">Reference proteome</keyword>
<comment type="caution">
    <text evidence="6">The sequence shown here is derived from an EMBL/GenBank/DDBJ whole genome shotgun (WGS) entry which is preliminary data.</text>
</comment>
<organism evidence="6 7">
    <name type="scientific">Litoribrevibacter euphylliae</name>
    <dbReference type="NCBI Taxonomy" id="1834034"/>
    <lineage>
        <taxon>Bacteria</taxon>
        <taxon>Pseudomonadati</taxon>
        <taxon>Pseudomonadota</taxon>
        <taxon>Gammaproteobacteria</taxon>
        <taxon>Oceanospirillales</taxon>
        <taxon>Oceanospirillaceae</taxon>
        <taxon>Litoribrevibacter</taxon>
    </lineage>
</organism>
<evidence type="ECO:0000259" key="5">
    <source>
        <dbReference type="PROSITE" id="PS50931"/>
    </source>
</evidence>
<reference evidence="7" key="1">
    <citation type="journal article" date="2019" name="Int. J. Syst. Evol. Microbiol.">
        <title>The Global Catalogue of Microorganisms (GCM) 10K type strain sequencing project: providing services to taxonomists for standard genome sequencing and annotation.</title>
        <authorList>
            <consortium name="The Broad Institute Genomics Platform"/>
            <consortium name="The Broad Institute Genome Sequencing Center for Infectious Disease"/>
            <person name="Wu L."/>
            <person name="Ma J."/>
        </authorList>
    </citation>
    <scope>NUCLEOTIDE SEQUENCE [LARGE SCALE GENOMIC DNA]</scope>
    <source>
        <strain evidence="7">KCTC 52438</strain>
    </source>
</reference>
<evidence type="ECO:0000313" key="7">
    <source>
        <dbReference type="Proteomes" id="UP001595476"/>
    </source>
</evidence>
<proteinExistence type="inferred from homology"/>
<dbReference type="EMBL" id="JBHRSZ010000002">
    <property type="protein sequence ID" value="MFC3150291.1"/>
    <property type="molecule type" value="Genomic_DNA"/>
</dbReference>
<dbReference type="Proteomes" id="UP001595476">
    <property type="component" value="Unassembled WGS sequence"/>
</dbReference>
<sequence length="298" mass="34349">MKKTLPPLQSLKAFLLAAEHESFKQAAHELHLTPSAISHQIKGLEDTLGIELFRRQNRQIKLSPAGQMYKNIVEQALNELSSGTDRLKRQFSQNVLRVRIPPMITTDYVIPNLSEFQQQNPQIELRLETSLHWANPERDDLDVMLYFGTEPVNRDVIYEKVNSLSATPIMSQEFYESQQPTLETLTQHRLIHSSVVSNSWQRFISAFNGEYQQQNTDLWLDSYTSMLQSCAQGHGITLGLLPLLKLRLDRGELIRPFKEELKLPEAIYLVYRKDKHITPAIRTFSDWVKGLLQNPGNL</sequence>
<feature type="domain" description="HTH lysR-type" evidence="5">
    <location>
        <begin position="6"/>
        <end position="63"/>
    </location>
</feature>
<dbReference type="Gene3D" id="1.10.10.10">
    <property type="entry name" value="Winged helix-like DNA-binding domain superfamily/Winged helix DNA-binding domain"/>
    <property type="match status" value="1"/>
</dbReference>
<dbReference type="SUPFAM" id="SSF46785">
    <property type="entry name" value="Winged helix' DNA-binding domain"/>
    <property type="match status" value="1"/>
</dbReference>
<dbReference type="InterPro" id="IPR058163">
    <property type="entry name" value="LysR-type_TF_proteobact-type"/>
</dbReference>
<dbReference type="PANTHER" id="PTHR30537">
    <property type="entry name" value="HTH-TYPE TRANSCRIPTIONAL REGULATOR"/>
    <property type="match status" value="1"/>
</dbReference>
<dbReference type="SUPFAM" id="SSF53850">
    <property type="entry name" value="Periplasmic binding protein-like II"/>
    <property type="match status" value="1"/>
</dbReference>
<dbReference type="PRINTS" id="PR00039">
    <property type="entry name" value="HTHLYSR"/>
</dbReference>
<keyword evidence="2" id="KW-0805">Transcription regulation</keyword>
<dbReference type="Pfam" id="PF03466">
    <property type="entry name" value="LysR_substrate"/>
    <property type="match status" value="1"/>
</dbReference>
<dbReference type="RefSeq" id="WP_386716824.1">
    <property type="nucleotide sequence ID" value="NZ_JBHRSZ010000002.1"/>
</dbReference>